<feature type="transmembrane region" description="Helical" evidence="4">
    <location>
        <begin position="380"/>
        <end position="399"/>
    </location>
</feature>
<evidence type="ECO:0000256" key="5">
    <source>
        <dbReference type="SAM" id="SignalP"/>
    </source>
</evidence>
<dbReference type="InterPro" id="IPR050542">
    <property type="entry name" value="Glycosyl_Hydrlase18_Chitinase"/>
</dbReference>
<keyword evidence="4" id="KW-0812">Transmembrane</keyword>
<keyword evidence="8" id="KW-1185">Reference proteome</keyword>
<dbReference type="EnsemblMetazoa" id="CLYHEMT018969.1">
    <property type="protein sequence ID" value="CLYHEMP018969.1"/>
    <property type="gene ID" value="CLYHEMG018969"/>
</dbReference>
<feature type="domain" description="GH18" evidence="6">
    <location>
        <begin position="20"/>
        <end position="400"/>
    </location>
</feature>
<reference evidence="7" key="1">
    <citation type="submission" date="2021-01" db="UniProtKB">
        <authorList>
            <consortium name="EnsemblMetazoa"/>
        </authorList>
    </citation>
    <scope>IDENTIFICATION</scope>
</reference>
<name>A0A7M5X840_9CNID</name>
<evidence type="ECO:0000313" key="7">
    <source>
        <dbReference type="EnsemblMetazoa" id="CLYHEMP018969.1"/>
    </source>
</evidence>
<organism evidence="7 8">
    <name type="scientific">Clytia hemisphaerica</name>
    <dbReference type="NCBI Taxonomy" id="252671"/>
    <lineage>
        <taxon>Eukaryota</taxon>
        <taxon>Metazoa</taxon>
        <taxon>Cnidaria</taxon>
        <taxon>Hydrozoa</taxon>
        <taxon>Hydroidolina</taxon>
        <taxon>Leptothecata</taxon>
        <taxon>Obeliida</taxon>
        <taxon>Clytiidae</taxon>
        <taxon>Clytia</taxon>
    </lineage>
</organism>
<proteinExistence type="predicted"/>
<evidence type="ECO:0000256" key="3">
    <source>
        <dbReference type="SAM" id="MobiDB-lite"/>
    </source>
</evidence>
<evidence type="ECO:0000256" key="4">
    <source>
        <dbReference type="SAM" id="Phobius"/>
    </source>
</evidence>
<feature type="region of interest" description="Disordered" evidence="3">
    <location>
        <begin position="339"/>
        <end position="361"/>
    </location>
</feature>
<evidence type="ECO:0000256" key="2">
    <source>
        <dbReference type="ARBA" id="ARBA00023295"/>
    </source>
</evidence>
<dbReference type="GO" id="GO:0004568">
    <property type="term" value="F:chitinase activity"/>
    <property type="evidence" value="ECO:0007669"/>
    <property type="project" value="TreeGrafter"/>
</dbReference>
<dbReference type="InterPro" id="IPR001223">
    <property type="entry name" value="Glyco_hydro18_cat"/>
</dbReference>
<evidence type="ECO:0000313" key="8">
    <source>
        <dbReference type="Proteomes" id="UP000594262"/>
    </source>
</evidence>
<dbReference type="PROSITE" id="PS51910">
    <property type="entry name" value="GH18_2"/>
    <property type="match status" value="1"/>
</dbReference>
<keyword evidence="2" id="KW-0326">Glycosidase</keyword>
<dbReference type="PANTHER" id="PTHR45708">
    <property type="entry name" value="ENDOCHITINASE"/>
    <property type="match status" value="1"/>
</dbReference>
<dbReference type="GO" id="GO:0005576">
    <property type="term" value="C:extracellular region"/>
    <property type="evidence" value="ECO:0007669"/>
    <property type="project" value="TreeGrafter"/>
</dbReference>
<dbReference type="InterPro" id="IPR017853">
    <property type="entry name" value="GH"/>
</dbReference>
<evidence type="ECO:0000259" key="6">
    <source>
        <dbReference type="PROSITE" id="PS51910"/>
    </source>
</evidence>
<evidence type="ECO:0000256" key="1">
    <source>
        <dbReference type="ARBA" id="ARBA00022801"/>
    </source>
</evidence>
<feature type="signal peptide" evidence="5">
    <location>
        <begin position="1"/>
        <end position="18"/>
    </location>
</feature>
<keyword evidence="4" id="KW-0472">Membrane</keyword>
<dbReference type="Gene3D" id="3.20.20.80">
    <property type="entry name" value="Glycosidases"/>
    <property type="match status" value="1"/>
</dbReference>
<accession>A0A7M5X840</accession>
<keyword evidence="5" id="KW-0732">Signal</keyword>
<dbReference type="Proteomes" id="UP000594262">
    <property type="component" value="Unplaced"/>
</dbReference>
<dbReference type="PANTHER" id="PTHR45708:SF49">
    <property type="entry name" value="ENDOCHITINASE"/>
    <property type="match status" value="1"/>
</dbReference>
<sequence>MKAINLFLMSSIIMEVTCRKKLVGYWGDNSSGSEKELKYYCDLDIYDTIILMQLSQNDHAVNKDGLPSLNFANHCNNNPLLTEDYNYNLYKRCPLIEDHIRHCQRKGIKMLLNVGGPGSQYIGWNSKKHAYDDAFLWWNLFFGGDESPKIRTFGSVRLDGLNLHLVASRKDYVIDFIENMRFLMTKRNATKQYVLTVSPDCYTLDIRAAFIYDAITIATNSFDAFFVDFAHQNCYLSSKDFVSYFNKWTSLLRGKQPDLYLTLSGSDQGSQRNFIQPQDVQEALRKNDVISQIKGITLNDVGDDSLNLVRANKRYSYYIRMLLDDPKFDVLSITTTTTTTTTTRAPKKSNGGGRSSGGGGLRVINRNSNFYYPGKGTRNGASHLVMFMSLMAIVASLLLL</sequence>
<protein>
    <recommendedName>
        <fullName evidence="6">GH18 domain-containing protein</fullName>
    </recommendedName>
</protein>
<keyword evidence="4" id="KW-1133">Transmembrane helix</keyword>
<dbReference type="SUPFAM" id="SSF51445">
    <property type="entry name" value="(Trans)glycosidases"/>
    <property type="match status" value="1"/>
</dbReference>
<dbReference type="AlphaFoldDB" id="A0A7M5X840"/>
<feature type="compositionally biased region" description="Gly residues" evidence="3">
    <location>
        <begin position="350"/>
        <end position="361"/>
    </location>
</feature>
<keyword evidence="1" id="KW-0378">Hydrolase</keyword>
<feature type="chain" id="PRO_5029813212" description="GH18 domain-containing protein" evidence="5">
    <location>
        <begin position="19"/>
        <end position="400"/>
    </location>
</feature>
<dbReference type="OrthoDB" id="6020543at2759"/>
<dbReference type="GO" id="GO:0005975">
    <property type="term" value="P:carbohydrate metabolic process"/>
    <property type="evidence" value="ECO:0007669"/>
    <property type="project" value="InterPro"/>
</dbReference>